<accession>A0A091B154</accession>
<dbReference type="EMBL" id="AVCI01000001">
    <property type="protein sequence ID" value="KFN44604.1"/>
    <property type="molecule type" value="Genomic_DNA"/>
</dbReference>
<evidence type="ECO:0000313" key="2">
    <source>
        <dbReference type="Proteomes" id="UP000029385"/>
    </source>
</evidence>
<sequence>MKKIWLLIVAGILISFLTLAWQVSRPRDTVEGMARGRTRAQVSTLCGSVATYFADGKGHRESFELSELWRENPPYMKEEDLIDGWGRPLLFGRNEVGDFYFESFGSNGINDLSGDGDDLSCVVKLPAASSE</sequence>
<evidence type="ECO:0008006" key="3">
    <source>
        <dbReference type="Google" id="ProtNLM"/>
    </source>
</evidence>
<proteinExistence type="predicted"/>
<organism evidence="1 2">
    <name type="scientific">Arenimonas oryziterrae DSM 21050 = YC6267</name>
    <dbReference type="NCBI Taxonomy" id="1121015"/>
    <lineage>
        <taxon>Bacteria</taxon>
        <taxon>Pseudomonadati</taxon>
        <taxon>Pseudomonadota</taxon>
        <taxon>Gammaproteobacteria</taxon>
        <taxon>Lysobacterales</taxon>
        <taxon>Lysobacteraceae</taxon>
        <taxon>Arenimonas</taxon>
    </lineage>
</organism>
<name>A0A091B154_9GAMM</name>
<keyword evidence="2" id="KW-1185">Reference proteome</keyword>
<gene>
    <name evidence="1" type="ORF">N789_00935</name>
</gene>
<dbReference type="AlphaFoldDB" id="A0A091B154"/>
<reference evidence="1 2" key="1">
    <citation type="submission" date="2013-09" db="EMBL/GenBank/DDBJ databases">
        <title>Genome sequencing of Arenimonas oryziterrae.</title>
        <authorList>
            <person name="Chen F."/>
            <person name="Wang G."/>
        </authorList>
    </citation>
    <scope>NUCLEOTIDE SEQUENCE [LARGE SCALE GENOMIC DNA]</scope>
    <source>
        <strain evidence="1 2">YC6267</strain>
    </source>
</reference>
<dbReference type="Proteomes" id="UP000029385">
    <property type="component" value="Unassembled WGS sequence"/>
</dbReference>
<comment type="caution">
    <text evidence="1">The sequence shown here is derived from an EMBL/GenBank/DDBJ whole genome shotgun (WGS) entry which is preliminary data.</text>
</comment>
<protein>
    <recommendedName>
        <fullName evidence="3">Type II secretion system protein GspG C-terminal domain-containing protein</fullName>
    </recommendedName>
</protein>
<evidence type="ECO:0000313" key="1">
    <source>
        <dbReference type="EMBL" id="KFN44604.1"/>
    </source>
</evidence>